<evidence type="ECO:0000256" key="7">
    <source>
        <dbReference type="ARBA" id="ARBA00023170"/>
    </source>
</evidence>
<name>A0A9D4QKL6_DREPO</name>
<comment type="subcellular location">
    <subcellularLocation>
        <location evidence="1">Membrane</location>
        <topology evidence="1">Single-pass membrane protein</topology>
    </subcellularLocation>
</comment>
<keyword evidence="4 9" id="KW-1133">Transmembrane helix</keyword>
<evidence type="ECO:0000256" key="5">
    <source>
        <dbReference type="ARBA" id="ARBA00023136"/>
    </source>
</evidence>
<dbReference type="EMBL" id="JAIWYP010000004">
    <property type="protein sequence ID" value="KAH3834808.1"/>
    <property type="molecule type" value="Genomic_DNA"/>
</dbReference>
<dbReference type="AlphaFoldDB" id="A0A9D4QKL6"/>
<proteinExistence type="predicted"/>
<evidence type="ECO:0000256" key="8">
    <source>
        <dbReference type="ARBA" id="ARBA00023180"/>
    </source>
</evidence>
<dbReference type="PANTHER" id="PTHR12120">
    <property type="entry name" value="TNFR-CYS DOMAIN-CONTAINING PROTEIN"/>
    <property type="match status" value="1"/>
</dbReference>
<dbReference type="CDD" id="cd01670">
    <property type="entry name" value="Death"/>
    <property type="match status" value="1"/>
</dbReference>
<keyword evidence="8" id="KW-0325">Glycoprotein</keyword>
<dbReference type="PANTHER" id="PTHR12120:SF1">
    <property type="entry name" value="TUMOR NECROSIS FACTOR RECEPTOR SUPERFAMILY MEMBER 19"/>
    <property type="match status" value="1"/>
</dbReference>
<keyword evidence="5 9" id="KW-0472">Membrane</keyword>
<keyword evidence="6" id="KW-1015">Disulfide bond</keyword>
<dbReference type="GO" id="GO:0005886">
    <property type="term" value="C:plasma membrane"/>
    <property type="evidence" value="ECO:0007669"/>
    <property type="project" value="TreeGrafter"/>
</dbReference>
<dbReference type="SUPFAM" id="SSF47986">
    <property type="entry name" value="DEATH domain"/>
    <property type="match status" value="1"/>
</dbReference>
<comment type="caution">
    <text evidence="11">The sequence shown here is derived from an EMBL/GenBank/DDBJ whole genome shotgun (WGS) entry which is preliminary data.</text>
</comment>
<dbReference type="Gene3D" id="1.10.533.10">
    <property type="entry name" value="Death Domain, Fas"/>
    <property type="match status" value="1"/>
</dbReference>
<organism evidence="11 12">
    <name type="scientific">Dreissena polymorpha</name>
    <name type="common">Zebra mussel</name>
    <name type="synonym">Mytilus polymorpha</name>
    <dbReference type="NCBI Taxonomy" id="45954"/>
    <lineage>
        <taxon>Eukaryota</taxon>
        <taxon>Metazoa</taxon>
        <taxon>Spiralia</taxon>
        <taxon>Lophotrochozoa</taxon>
        <taxon>Mollusca</taxon>
        <taxon>Bivalvia</taxon>
        <taxon>Autobranchia</taxon>
        <taxon>Heteroconchia</taxon>
        <taxon>Euheterodonta</taxon>
        <taxon>Imparidentia</taxon>
        <taxon>Neoheterodontei</taxon>
        <taxon>Myida</taxon>
        <taxon>Dreissenoidea</taxon>
        <taxon>Dreissenidae</taxon>
        <taxon>Dreissena</taxon>
    </lineage>
</organism>
<evidence type="ECO:0000313" key="12">
    <source>
        <dbReference type="Proteomes" id="UP000828390"/>
    </source>
</evidence>
<feature type="transmembrane region" description="Helical" evidence="9">
    <location>
        <begin position="20"/>
        <end position="40"/>
    </location>
</feature>
<reference evidence="11" key="2">
    <citation type="submission" date="2020-11" db="EMBL/GenBank/DDBJ databases">
        <authorList>
            <person name="McCartney M.A."/>
            <person name="Auch B."/>
            <person name="Kono T."/>
            <person name="Mallez S."/>
            <person name="Becker A."/>
            <person name="Gohl D.M."/>
            <person name="Silverstein K.A.T."/>
            <person name="Koren S."/>
            <person name="Bechman K.B."/>
            <person name="Herman A."/>
            <person name="Abrahante J.E."/>
            <person name="Garbe J."/>
        </authorList>
    </citation>
    <scope>NUCLEOTIDE SEQUENCE</scope>
    <source>
        <strain evidence="11">Duluth1</strain>
        <tissue evidence="11">Whole animal</tissue>
    </source>
</reference>
<keyword evidence="3" id="KW-0677">Repeat</keyword>
<evidence type="ECO:0000259" key="10">
    <source>
        <dbReference type="PROSITE" id="PS50017"/>
    </source>
</evidence>
<feature type="domain" description="Death" evidence="10">
    <location>
        <begin position="444"/>
        <end position="495"/>
    </location>
</feature>
<gene>
    <name evidence="11" type="ORF">DPMN_108142</name>
</gene>
<dbReference type="InterPro" id="IPR011029">
    <property type="entry name" value="DEATH-like_dom_sf"/>
</dbReference>
<accession>A0A9D4QKL6</accession>
<keyword evidence="2 9" id="KW-0812">Transmembrane</keyword>
<evidence type="ECO:0000256" key="9">
    <source>
        <dbReference type="SAM" id="Phobius"/>
    </source>
</evidence>
<dbReference type="InterPro" id="IPR000488">
    <property type="entry name" value="Death_dom"/>
</dbReference>
<dbReference type="GO" id="GO:0038023">
    <property type="term" value="F:signaling receptor activity"/>
    <property type="evidence" value="ECO:0007669"/>
    <property type="project" value="InterPro"/>
</dbReference>
<keyword evidence="7" id="KW-0675">Receptor</keyword>
<evidence type="ECO:0000256" key="3">
    <source>
        <dbReference type="ARBA" id="ARBA00022737"/>
    </source>
</evidence>
<dbReference type="PROSITE" id="PS50017">
    <property type="entry name" value="DEATH_DOMAIN"/>
    <property type="match status" value="1"/>
</dbReference>
<keyword evidence="12" id="KW-1185">Reference proteome</keyword>
<sequence length="505" mass="56729">MKIVICKETKKMIHGHQANASWHFVLVFSIALSLCIVTAVDSKCSANENKYWDRKLKVCAKCTECAHGQARNLSEKYIGSAVRKGDTGCLPCQRPPPGYYIRVLRNDAFFQLCGKKCADLFRHQQIPCGDFSDAVCGSCYAGYREETNNADFACIKNTPPTTTTMQSTASALKTNLVNGTEQLSNDIMPTSDTGTGALVAKKDEGSSSATKLTVGISCGVVAVVGCLAIVLSVRWKKLKQSQLEVRQHPEECFEMIGGRQENATIPVGDSRSDMTTDSPPRRTNIEGYSLLTQSAAANEFQNVNFKEAREEHHMSIPQDRPNRVDMSLASNPSVLTMDGPRRPTTNNYCRPELSIVMTTVTEKHNAMPLDINRHLSRSIEWTICKCQERRECNCKHLSEQSKRIKMLDKMDSIDIVARHICHDPKYFFQSLKVVNSKFYQTFVDIDRREERAESYRNVLRKWVEIKGDTAFLSDLIDALCKNNFHDISNAIARDMNAETNLKHMA</sequence>
<evidence type="ECO:0000256" key="2">
    <source>
        <dbReference type="ARBA" id="ARBA00022692"/>
    </source>
</evidence>
<reference evidence="11" key="1">
    <citation type="journal article" date="2019" name="bioRxiv">
        <title>The Genome of the Zebra Mussel, Dreissena polymorpha: A Resource for Invasive Species Research.</title>
        <authorList>
            <person name="McCartney M.A."/>
            <person name="Auch B."/>
            <person name="Kono T."/>
            <person name="Mallez S."/>
            <person name="Zhang Y."/>
            <person name="Obille A."/>
            <person name="Becker A."/>
            <person name="Abrahante J.E."/>
            <person name="Garbe J."/>
            <person name="Badalamenti J.P."/>
            <person name="Herman A."/>
            <person name="Mangelson H."/>
            <person name="Liachko I."/>
            <person name="Sullivan S."/>
            <person name="Sone E.D."/>
            <person name="Koren S."/>
            <person name="Silverstein K.A.T."/>
            <person name="Beckman K.B."/>
            <person name="Gohl D.M."/>
        </authorList>
    </citation>
    <scope>NUCLEOTIDE SEQUENCE</scope>
    <source>
        <strain evidence="11">Duluth1</strain>
        <tissue evidence="11">Whole animal</tissue>
    </source>
</reference>
<dbReference type="GO" id="GO:0007165">
    <property type="term" value="P:signal transduction"/>
    <property type="evidence" value="ECO:0007669"/>
    <property type="project" value="InterPro"/>
</dbReference>
<protein>
    <recommendedName>
        <fullName evidence="10">Death domain-containing protein</fullName>
    </recommendedName>
</protein>
<evidence type="ECO:0000256" key="4">
    <source>
        <dbReference type="ARBA" id="ARBA00022989"/>
    </source>
</evidence>
<dbReference type="Proteomes" id="UP000828390">
    <property type="component" value="Unassembled WGS sequence"/>
</dbReference>
<evidence type="ECO:0000313" key="11">
    <source>
        <dbReference type="EMBL" id="KAH3834808.1"/>
    </source>
</evidence>
<evidence type="ECO:0000256" key="1">
    <source>
        <dbReference type="ARBA" id="ARBA00004167"/>
    </source>
</evidence>
<evidence type="ECO:0000256" key="6">
    <source>
        <dbReference type="ARBA" id="ARBA00023157"/>
    </source>
</evidence>
<dbReference type="GO" id="GO:0046330">
    <property type="term" value="P:positive regulation of JNK cascade"/>
    <property type="evidence" value="ECO:0007669"/>
    <property type="project" value="InterPro"/>
</dbReference>
<dbReference type="GO" id="GO:0043123">
    <property type="term" value="P:positive regulation of canonical NF-kappaB signal transduction"/>
    <property type="evidence" value="ECO:0007669"/>
    <property type="project" value="InterPro"/>
</dbReference>
<dbReference type="InterPro" id="IPR047526">
    <property type="entry name" value="TNR19/27/EDAR"/>
</dbReference>